<accession>F8NI96</accession>
<dbReference type="GeneID" id="18814155"/>
<name>F8NI96_SERL9</name>
<dbReference type="EMBL" id="GL945429">
    <property type="protein sequence ID" value="EGO29244.1"/>
    <property type="molecule type" value="Genomic_DNA"/>
</dbReference>
<reference evidence="1" key="1">
    <citation type="submission" date="2011-04" db="EMBL/GenBank/DDBJ databases">
        <title>Evolution of plant cell wall degrading machinery underlies the functional diversity of forest fungi.</title>
        <authorList>
            <consortium name="US DOE Joint Genome Institute (JGI-PGF)"/>
            <person name="Eastwood D.C."/>
            <person name="Floudas D."/>
            <person name="Binder M."/>
            <person name="Majcherczyk A."/>
            <person name="Schneider P."/>
            <person name="Aerts A."/>
            <person name="Asiegbu F.O."/>
            <person name="Baker S.E."/>
            <person name="Barry K."/>
            <person name="Bendiksby M."/>
            <person name="Blumentritt M."/>
            <person name="Coutinho P.M."/>
            <person name="Cullen D."/>
            <person name="Cullen D."/>
            <person name="Gathman A."/>
            <person name="Goodell B."/>
            <person name="Henrissat B."/>
            <person name="Ihrmark K."/>
            <person name="Kauserud H."/>
            <person name="Kohler A."/>
            <person name="LaButti K."/>
            <person name="Lapidus A."/>
            <person name="Lavin J.L."/>
            <person name="Lee Y.-H."/>
            <person name="Lindquist E."/>
            <person name="Lilly W."/>
            <person name="Lucas S."/>
            <person name="Morin E."/>
            <person name="Murat C."/>
            <person name="Oguiza J.A."/>
            <person name="Park J."/>
            <person name="Pisabarro A.G."/>
            <person name="Riley R."/>
            <person name="Rosling A."/>
            <person name="Salamov A."/>
            <person name="Schmidt O."/>
            <person name="Schmutz J."/>
            <person name="Skrede I."/>
            <person name="Stenlid J."/>
            <person name="Wiebenga A."/>
            <person name="Xie X."/>
            <person name="Kues U."/>
            <person name="Hibbett D.S."/>
            <person name="Hoffmeister D."/>
            <person name="Hogberg N."/>
            <person name="Martin F."/>
            <person name="Grigoriev I.V."/>
            <person name="Watkinson S.C."/>
        </authorList>
    </citation>
    <scope>NUCLEOTIDE SEQUENCE</scope>
    <source>
        <strain evidence="1">S7.9</strain>
    </source>
</reference>
<proteinExistence type="predicted"/>
<dbReference type="OrthoDB" id="3264159at2759"/>
<organism>
    <name type="scientific">Serpula lacrymans var. lacrymans (strain S7.9)</name>
    <name type="common">Dry rot fungus</name>
    <dbReference type="NCBI Taxonomy" id="578457"/>
    <lineage>
        <taxon>Eukaryota</taxon>
        <taxon>Fungi</taxon>
        <taxon>Dikarya</taxon>
        <taxon>Basidiomycota</taxon>
        <taxon>Agaricomycotina</taxon>
        <taxon>Agaricomycetes</taxon>
        <taxon>Agaricomycetidae</taxon>
        <taxon>Boletales</taxon>
        <taxon>Coniophorineae</taxon>
        <taxon>Serpulaceae</taxon>
        <taxon>Serpula</taxon>
    </lineage>
</organism>
<dbReference type="KEGG" id="sla:SERLADRAFT_433250"/>
<evidence type="ECO:0000313" key="1">
    <source>
        <dbReference type="EMBL" id="EGO29244.1"/>
    </source>
</evidence>
<dbReference type="AlphaFoldDB" id="F8NI96"/>
<dbReference type="Proteomes" id="UP000008064">
    <property type="component" value="Unassembled WGS sequence"/>
</dbReference>
<sequence length="67" mass="7760">MLLPQHNTLHLLVLIPPPSQNLWTRNGVQDHPTRHKVDFNIFYKDLLVDLQRKYASDAAIMKLNAKA</sequence>
<dbReference type="HOGENOM" id="CLU_2575322_0_0_1"/>
<dbReference type="RefSeq" id="XP_007313486.1">
    <property type="nucleotide sequence ID" value="XM_007313424.1"/>
</dbReference>
<protein>
    <submittedName>
        <fullName evidence="1">Uncharacterized protein</fullName>
    </submittedName>
</protein>
<gene>
    <name evidence="1" type="ORF">SERLADRAFT_433250</name>
</gene>